<accession>A0ACB5T0F2</accession>
<comment type="caution">
    <text evidence="1">The sequence shown here is derived from an EMBL/GenBank/DDBJ whole genome shotgun (WGS) entry which is preliminary data.</text>
</comment>
<dbReference type="EMBL" id="BSXS01002224">
    <property type="protein sequence ID" value="GME78522.1"/>
    <property type="molecule type" value="Genomic_DNA"/>
</dbReference>
<reference evidence="1" key="1">
    <citation type="submission" date="2023-04" db="EMBL/GenBank/DDBJ databases">
        <title>Ambrosiozyma monospora NBRC 10751.</title>
        <authorList>
            <person name="Ichikawa N."/>
            <person name="Sato H."/>
            <person name="Tonouchi N."/>
        </authorList>
    </citation>
    <scope>NUCLEOTIDE SEQUENCE</scope>
    <source>
        <strain evidence="1">NBRC 10751</strain>
    </source>
</reference>
<keyword evidence="2" id="KW-1185">Reference proteome</keyword>
<evidence type="ECO:0000313" key="1">
    <source>
        <dbReference type="EMBL" id="GME78522.1"/>
    </source>
</evidence>
<proteinExistence type="predicted"/>
<dbReference type="Proteomes" id="UP001165064">
    <property type="component" value="Unassembled WGS sequence"/>
</dbReference>
<protein>
    <submittedName>
        <fullName evidence="1">Unnamed protein product</fullName>
    </submittedName>
</protein>
<organism evidence="1 2">
    <name type="scientific">Ambrosiozyma monospora</name>
    <name type="common">Yeast</name>
    <name type="synonym">Endomycopsis monosporus</name>
    <dbReference type="NCBI Taxonomy" id="43982"/>
    <lineage>
        <taxon>Eukaryota</taxon>
        <taxon>Fungi</taxon>
        <taxon>Dikarya</taxon>
        <taxon>Ascomycota</taxon>
        <taxon>Saccharomycotina</taxon>
        <taxon>Pichiomycetes</taxon>
        <taxon>Pichiales</taxon>
        <taxon>Pichiaceae</taxon>
        <taxon>Ambrosiozyma</taxon>
    </lineage>
</organism>
<evidence type="ECO:0000313" key="2">
    <source>
        <dbReference type="Proteomes" id="UP001165064"/>
    </source>
</evidence>
<sequence>MNVGQINKMGLADKLLAGFSSDEDEDEQLALKDEELDELDQDHNSSEAEGQDDNDDDDEPMLDSTVTKPHQKRDFNYLMVKNDLSDVTSVRKYSLVLPKLKSLLRKLDTIKNTDPDMIDREMENDFLFDANNNLADIKTEISEVFSFVKSYYKPIWPDLEDLVKNPIDYAQVVKIIKDNVFLVSNNSKILENVLKKEEILGLTMSASLVSQQPKPQFEENYMKLILEACDIILELNSSRQMIRDFVTERAKSIAPNVTAIIGPSVTAQLISSYGLENLCKTPACNLPSVGVNNSASRAAQIGPRNKGYLYYSDLVQSVAEEFRVQAMRMVSGKVILASRIDYSQRESTQSDDSNGQKWKKEITNKLEKLQAPPDQSKSKPLPKPIDQKSKKRGGRRFRKLKERMAMSELAKAQNKMAFGKEEETRMDAFGEEIGLGMAVDKEFECG</sequence>
<gene>
    <name evidence="1" type="ORF">Amon02_000348400</name>
</gene>
<name>A0ACB5T0F2_AMBMO</name>